<dbReference type="OrthoDB" id="4067583at2759"/>
<organism evidence="2 3">
    <name type="scientific">Maudiozyma saulgeensis</name>
    <dbReference type="NCBI Taxonomy" id="1789683"/>
    <lineage>
        <taxon>Eukaryota</taxon>
        <taxon>Fungi</taxon>
        <taxon>Dikarya</taxon>
        <taxon>Ascomycota</taxon>
        <taxon>Saccharomycotina</taxon>
        <taxon>Saccharomycetes</taxon>
        <taxon>Saccharomycetales</taxon>
        <taxon>Saccharomycetaceae</taxon>
        <taxon>Maudiozyma</taxon>
    </lineage>
</organism>
<name>A0A1X7RBQ8_9SACH</name>
<evidence type="ECO:0000313" key="3">
    <source>
        <dbReference type="Proteomes" id="UP000196158"/>
    </source>
</evidence>
<feature type="region of interest" description="Disordered" evidence="1">
    <location>
        <begin position="39"/>
        <end position="77"/>
    </location>
</feature>
<dbReference type="EMBL" id="FXLY01000015">
    <property type="protein sequence ID" value="SMN22900.1"/>
    <property type="molecule type" value="Genomic_DNA"/>
</dbReference>
<evidence type="ECO:0000256" key="1">
    <source>
        <dbReference type="SAM" id="MobiDB-lite"/>
    </source>
</evidence>
<feature type="region of interest" description="Disordered" evidence="1">
    <location>
        <begin position="122"/>
        <end position="216"/>
    </location>
</feature>
<feature type="compositionally biased region" description="Polar residues" evidence="1">
    <location>
        <begin position="39"/>
        <end position="48"/>
    </location>
</feature>
<keyword evidence="3" id="KW-1185">Reference proteome</keyword>
<evidence type="ECO:0008006" key="4">
    <source>
        <dbReference type="Google" id="ProtNLM"/>
    </source>
</evidence>
<feature type="compositionally biased region" description="Low complexity" evidence="1">
    <location>
        <begin position="57"/>
        <end position="77"/>
    </location>
</feature>
<gene>
    <name evidence="2" type="ORF">KASA_0D00616G</name>
</gene>
<dbReference type="AlphaFoldDB" id="A0A1X7RBQ8"/>
<dbReference type="STRING" id="1789683.A0A1X7RBQ8"/>
<accession>A0A1X7RBQ8</accession>
<sequence length="524" mass="58493">MSGQVIERKTSPPDVSSTQRLSAMIDSLHDIQSNEDLLQLSNQQPSSEESLRAPNRSSFMPPSVSSFSPYQGSSSVSDYSGVVNQAMEVIRVNNNQVNTVQPLNIHETISNLALNQNDIDNIEMTSSSDSDEDKKPLLPNFPTEDDLRKTSYASRLPTFITERSNTPVATITDSPDKSTITSNGSQENRSIPSRLNLEKERNQTGSDSGSDDEVDVEKTERELISLNIRDPNHLHYKESSINDIDNTDIIEVSDHSSITSSIGESLNEDGVNKKDEIVTDKNNVITSPIVPPRSKDRPRANRIPTEKRVIEAQQEEALKLQQPHPNSHKSLTSFQSTTNKSESYYSAASFLPEDDGEGIDNLSIHDPQQFTAMSKPVTVVKPLGQFSKEELFGDTPSKMHTVDLDNIYEDIHPATLPPKKVKSSVIQISAKAQKKLKKNKKKTKEMRDFNVETINELLNVTKGTLVGSEFSNLGMKIEEKRLLERLVDSLSRLTADMILEPNRYDEGLRRINKATRALEGFVEE</sequence>
<dbReference type="Proteomes" id="UP000196158">
    <property type="component" value="Unassembled WGS sequence"/>
</dbReference>
<protein>
    <recommendedName>
        <fullName evidence="4">Protein NBA1</fullName>
    </recommendedName>
</protein>
<proteinExistence type="predicted"/>
<reference evidence="2 3" key="1">
    <citation type="submission" date="2017-04" db="EMBL/GenBank/DDBJ databases">
        <authorList>
            <person name="Afonso C.L."/>
            <person name="Miller P.J."/>
            <person name="Scott M.A."/>
            <person name="Spackman E."/>
            <person name="Goraichik I."/>
            <person name="Dimitrov K.M."/>
            <person name="Suarez D.L."/>
            <person name="Swayne D.E."/>
        </authorList>
    </citation>
    <scope>NUCLEOTIDE SEQUENCE [LARGE SCALE GENOMIC DNA]</scope>
</reference>
<evidence type="ECO:0000313" key="2">
    <source>
        <dbReference type="EMBL" id="SMN22900.1"/>
    </source>
</evidence>
<feature type="compositionally biased region" description="Polar residues" evidence="1">
    <location>
        <begin position="161"/>
        <end position="193"/>
    </location>
</feature>